<accession>A0ABR1YWX6</accession>
<dbReference type="EMBL" id="JBBWRZ010000003">
    <property type="protein sequence ID" value="KAK8240704.1"/>
    <property type="molecule type" value="Genomic_DNA"/>
</dbReference>
<organism evidence="3 4">
    <name type="scientific">Phyllosticta capitalensis</name>
    <dbReference type="NCBI Taxonomy" id="121624"/>
    <lineage>
        <taxon>Eukaryota</taxon>
        <taxon>Fungi</taxon>
        <taxon>Dikarya</taxon>
        <taxon>Ascomycota</taxon>
        <taxon>Pezizomycotina</taxon>
        <taxon>Dothideomycetes</taxon>
        <taxon>Dothideomycetes incertae sedis</taxon>
        <taxon>Botryosphaeriales</taxon>
        <taxon>Phyllostictaceae</taxon>
        <taxon>Phyllosticta</taxon>
    </lineage>
</organism>
<dbReference type="Proteomes" id="UP001492380">
    <property type="component" value="Unassembled WGS sequence"/>
</dbReference>
<evidence type="ECO:0000313" key="4">
    <source>
        <dbReference type="Proteomes" id="UP001492380"/>
    </source>
</evidence>
<keyword evidence="4" id="KW-1185">Reference proteome</keyword>
<comment type="caution">
    <text evidence="3">The sequence shown here is derived from an EMBL/GenBank/DDBJ whole genome shotgun (WGS) entry which is preliminary data.</text>
</comment>
<feature type="region of interest" description="Disordered" evidence="2">
    <location>
        <begin position="192"/>
        <end position="220"/>
    </location>
</feature>
<gene>
    <name evidence="3" type="ORF">HDK90DRAFT_192616</name>
</gene>
<feature type="coiled-coil region" evidence="1">
    <location>
        <begin position="92"/>
        <end position="133"/>
    </location>
</feature>
<sequence>MHGHWMACRKKCQWCNGSDHVGKPCAFQSEDFYRQNTCRSIIYGRRVQADEPYDSGCHGNYSVQEQHQYMDNGDEDTHFVDDPPVPDTKIDKDELLTEIELLRENVTAAREENARLREEGRKSLAKLDRLREQHRPSSAADRAEVIRLRELSAADRAEVIRLRELYRQSLEREIQHILDKDLNRTNLQLNEELERSSAQRRRRTGQQSVDQRGPAFQRPH</sequence>
<reference evidence="3 4" key="1">
    <citation type="submission" date="2024-04" db="EMBL/GenBank/DDBJ databases">
        <title>Phyllosticta paracitricarpa is synonymous to the EU quarantine fungus P. citricarpa based on phylogenomic analyses.</title>
        <authorList>
            <consortium name="Lawrence Berkeley National Laboratory"/>
            <person name="Van Ingen-Buijs V.A."/>
            <person name="Van Westerhoven A.C."/>
            <person name="Haridas S."/>
            <person name="Skiadas P."/>
            <person name="Martin F."/>
            <person name="Groenewald J.Z."/>
            <person name="Crous P.W."/>
            <person name="Seidl M.F."/>
        </authorList>
    </citation>
    <scope>NUCLEOTIDE SEQUENCE [LARGE SCALE GENOMIC DNA]</scope>
    <source>
        <strain evidence="3 4">CBS 123374</strain>
    </source>
</reference>
<evidence type="ECO:0000313" key="3">
    <source>
        <dbReference type="EMBL" id="KAK8240704.1"/>
    </source>
</evidence>
<keyword evidence="1" id="KW-0175">Coiled coil</keyword>
<evidence type="ECO:0000256" key="2">
    <source>
        <dbReference type="SAM" id="MobiDB-lite"/>
    </source>
</evidence>
<evidence type="ECO:0000256" key="1">
    <source>
        <dbReference type="SAM" id="Coils"/>
    </source>
</evidence>
<proteinExistence type="predicted"/>
<name>A0ABR1YWX6_9PEZI</name>
<protein>
    <submittedName>
        <fullName evidence="3">Uncharacterized protein</fullName>
    </submittedName>
</protein>